<dbReference type="Gene3D" id="3.30.70.270">
    <property type="match status" value="1"/>
</dbReference>
<evidence type="ECO:0000313" key="10">
    <source>
        <dbReference type="FlyBase" id="FBgn0063780"/>
    </source>
</evidence>
<evidence type="ECO:0000313" key="9">
    <source>
        <dbReference type="EMBL" id="AAN34648.1"/>
    </source>
</evidence>
<dbReference type="PANTHER" id="PTHR24559:SF435">
    <property type="entry name" value="RIBONUCLEASE H"/>
    <property type="match status" value="1"/>
</dbReference>
<keyword evidence="2" id="KW-0808">Transferase</keyword>
<dbReference type="GO" id="GO:0006508">
    <property type="term" value="P:proteolysis"/>
    <property type="evidence" value="ECO:0007669"/>
    <property type="project" value="UniProtKB-KW"/>
</dbReference>
<dbReference type="GO" id="GO:0003964">
    <property type="term" value="F:RNA-directed DNA polymerase activity"/>
    <property type="evidence" value="ECO:0007669"/>
    <property type="project" value="UniProtKB-KW"/>
</dbReference>
<evidence type="ECO:0000256" key="4">
    <source>
        <dbReference type="ARBA" id="ARBA00022722"/>
    </source>
</evidence>
<dbReference type="PANTHER" id="PTHR24559">
    <property type="entry name" value="TRANSPOSON TY3-I GAG-POL POLYPROTEIN"/>
    <property type="match status" value="1"/>
</dbReference>
<dbReference type="EMBL" id="AF541947">
    <property type="protein sequence ID" value="AAN34648.1"/>
    <property type="molecule type" value="Genomic_DNA"/>
</dbReference>
<evidence type="ECO:0000256" key="7">
    <source>
        <dbReference type="ARBA" id="ARBA00022918"/>
    </source>
</evidence>
<organism evidence="9">
    <name type="scientific">Drosophila melanogaster</name>
    <name type="common">Fruit fly</name>
    <dbReference type="NCBI Taxonomy" id="7227"/>
    <lineage>
        <taxon>Eukaryota</taxon>
        <taxon>Metazoa</taxon>
        <taxon>Ecdysozoa</taxon>
        <taxon>Arthropoda</taxon>
        <taxon>Hexapoda</taxon>
        <taxon>Insecta</taxon>
        <taxon>Pterygota</taxon>
        <taxon>Neoptera</taxon>
        <taxon>Endopterygota</taxon>
        <taxon>Diptera</taxon>
        <taxon>Brachycera</taxon>
        <taxon>Muscomorpha</taxon>
        <taxon>Ephydroidea</taxon>
        <taxon>Drosophilidae</taxon>
        <taxon>Drosophila</taxon>
        <taxon>Sophophora</taxon>
    </lineage>
</organism>
<gene>
    <name evidence="10" type="primary">pol</name>
</gene>
<protein>
    <submittedName>
        <fullName evidence="9">Truncated pol protein</fullName>
    </submittedName>
</protein>
<reference evidence="9" key="1">
    <citation type="journal article" date="2002" name="Genome Biol.">
        <title>The transposable elements of the Drosophila melanogaster euchromatin: a genomics perspective.</title>
        <authorList>
            <person name="Kaminker J.S."/>
            <person name="Bergman C.M."/>
            <person name="Kronmiller B."/>
            <person name="Carlson J."/>
            <person name="Svirskas R."/>
            <person name="Patel S."/>
            <person name="Frise E."/>
            <person name="Wheeler D.A."/>
            <person name="Lewis S.E."/>
            <person name="Rubin G.M."/>
            <person name="Ashburner M."/>
            <person name="Celniker S.E."/>
        </authorList>
    </citation>
    <scope>NUCLEOTIDE SEQUENCE</scope>
</reference>
<keyword evidence="5" id="KW-0255">Endonuclease</keyword>
<keyword evidence="3" id="KW-0548">Nucleotidyltransferase</keyword>
<dbReference type="GO" id="GO:0004519">
    <property type="term" value="F:endonuclease activity"/>
    <property type="evidence" value="ECO:0007669"/>
    <property type="project" value="UniProtKB-KW"/>
</dbReference>
<dbReference type="InterPro" id="IPR043128">
    <property type="entry name" value="Rev_trsase/Diguanyl_cyclase"/>
</dbReference>
<evidence type="ECO:0000259" key="8">
    <source>
        <dbReference type="PROSITE" id="PS50878"/>
    </source>
</evidence>
<keyword evidence="7" id="KW-0695">RNA-directed DNA polymerase</keyword>
<dbReference type="AlphaFoldDB" id="Q8IT58"/>
<dbReference type="Pfam" id="PF00078">
    <property type="entry name" value="RVT_1"/>
    <property type="match status" value="1"/>
</dbReference>
<dbReference type="Gene3D" id="3.10.10.10">
    <property type="entry name" value="HIV Type 1 Reverse Transcriptase, subunit A, domain 1"/>
    <property type="match status" value="1"/>
</dbReference>
<dbReference type="GO" id="GO:0008233">
    <property type="term" value="F:peptidase activity"/>
    <property type="evidence" value="ECO:0007669"/>
    <property type="project" value="UniProtKB-KW"/>
</dbReference>
<keyword evidence="4" id="KW-0540">Nuclease</keyword>
<sequence>MDILSSLNAKINLAESILETPETAIPILTRANPVDTVYNLPQNTKMLLPLPVNLMEGDFIYETTNLDNQVSITGGLNTANAGSAYFEVCNNSDQIQTLYLEEPLQAEEFSSQTHQYLNCMTAATDTERQDDQQLNILTEHLNSEEKQYILKLCKSFKRLFHNENNQLTFSNAIKHSIPTTDNIPIHTKSYRYPFVHKDEVRKQISKMLEQNIIKNSHSPWSAPVWVVPKKSDNIGEKKWRLVIDFRKLNEKTVSDRYPIPNIADILDSIGKTMYFTTIDLASGFHQIQMNPRDASKTAFTVENGHYEFTRMPFGLKNAPATFQRVMDNVLGDLVGNVCLVYLDDIIVFSPSLQKHIADIKSVFTKLQNANLKIQPSKCSFLRKEIDFLGHIVTQEGVKPNPLKIQTI</sequence>
<dbReference type="PROSITE" id="PS50878">
    <property type="entry name" value="RT_POL"/>
    <property type="match status" value="1"/>
</dbReference>
<dbReference type="InterPro" id="IPR000477">
    <property type="entry name" value="RT_dom"/>
</dbReference>
<evidence type="ECO:0000256" key="6">
    <source>
        <dbReference type="ARBA" id="ARBA00022801"/>
    </source>
</evidence>
<dbReference type="SUPFAM" id="SSF56672">
    <property type="entry name" value="DNA/RNA polymerases"/>
    <property type="match status" value="1"/>
</dbReference>
<keyword evidence="6" id="KW-0378">Hydrolase</keyword>
<dbReference type="FunFam" id="3.10.10.10:FF:000007">
    <property type="entry name" value="Retrovirus-related Pol polyprotein from transposon 17.6-like Protein"/>
    <property type="match status" value="1"/>
</dbReference>
<dbReference type="FlyBase" id="FBgn0063780">
    <property type="gene designation" value="accord2\pol"/>
</dbReference>
<keyword evidence="1" id="KW-0645">Protease</keyword>
<accession>Q8IT58</accession>
<evidence type="ECO:0000256" key="3">
    <source>
        <dbReference type="ARBA" id="ARBA00022695"/>
    </source>
</evidence>
<dbReference type="CDD" id="cd01647">
    <property type="entry name" value="RT_LTR"/>
    <property type="match status" value="1"/>
</dbReference>
<proteinExistence type="predicted"/>
<evidence type="ECO:0000256" key="5">
    <source>
        <dbReference type="ARBA" id="ARBA00022759"/>
    </source>
</evidence>
<dbReference type="InterPro" id="IPR053134">
    <property type="entry name" value="RNA-dir_DNA_polymerase"/>
</dbReference>
<evidence type="ECO:0000256" key="1">
    <source>
        <dbReference type="ARBA" id="ARBA00022670"/>
    </source>
</evidence>
<feature type="domain" description="Reverse transcriptase" evidence="8">
    <location>
        <begin position="208"/>
        <end position="392"/>
    </location>
</feature>
<evidence type="ECO:0000256" key="2">
    <source>
        <dbReference type="ARBA" id="ARBA00022679"/>
    </source>
</evidence>
<dbReference type="InterPro" id="IPR043502">
    <property type="entry name" value="DNA/RNA_pol_sf"/>
</dbReference>
<name>Q8IT58_DROME</name>